<reference evidence="9" key="2">
    <citation type="submission" date="2018-05" db="EMBL/GenBank/DDBJ databases">
        <authorList>
            <person name="Ferrari B."/>
        </authorList>
    </citation>
    <scope>NUCLEOTIDE SEQUENCE</scope>
    <source>
        <strain evidence="9">RRmetagenome_bin12</strain>
    </source>
</reference>
<dbReference type="RefSeq" id="WP_337313820.1">
    <property type="nucleotide sequence ID" value="NZ_JAEKNS010000146.1"/>
</dbReference>
<feature type="domain" description="Radical SAM core" evidence="7">
    <location>
        <begin position="171"/>
        <end position="407"/>
    </location>
</feature>
<dbReference type="GO" id="GO:0003824">
    <property type="term" value="F:catalytic activity"/>
    <property type="evidence" value="ECO:0007669"/>
    <property type="project" value="InterPro"/>
</dbReference>
<evidence type="ECO:0000256" key="1">
    <source>
        <dbReference type="ARBA" id="ARBA00001966"/>
    </source>
</evidence>
<dbReference type="Proteomes" id="UP000248724">
    <property type="component" value="Unassembled WGS sequence"/>
</dbReference>
<keyword evidence="4" id="KW-0479">Metal-binding</keyword>
<evidence type="ECO:0000313" key="10">
    <source>
        <dbReference type="Proteomes" id="UP000248724"/>
    </source>
</evidence>
<dbReference type="GO" id="GO:0046872">
    <property type="term" value="F:metal ion binding"/>
    <property type="evidence" value="ECO:0007669"/>
    <property type="project" value="UniProtKB-KW"/>
</dbReference>
<reference evidence="9 10" key="1">
    <citation type="journal article" date="2017" name="Nature">
        <title>Atmospheric trace gases support primary production in Antarctic desert surface soil.</title>
        <authorList>
            <person name="Ji M."/>
            <person name="Greening C."/>
            <person name="Vanwonterghem I."/>
            <person name="Carere C.R."/>
            <person name="Bay S.K."/>
            <person name="Steen J.A."/>
            <person name="Montgomery K."/>
            <person name="Lines T."/>
            <person name="Beardall J."/>
            <person name="van Dorst J."/>
            <person name="Snape I."/>
            <person name="Stott M.B."/>
            <person name="Hugenholtz P."/>
            <person name="Ferrari B.C."/>
        </authorList>
    </citation>
    <scope>NUCLEOTIDE SEQUENCE [LARGE SCALE GENOMIC DNA]</scope>
    <source>
        <strain evidence="9">RRmetagenome_bin12</strain>
    </source>
</reference>
<evidence type="ECO:0000259" key="7">
    <source>
        <dbReference type="PROSITE" id="PS51918"/>
    </source>
</evidence>
<dbReference type="CDD" id="cd01335">
    <property type="entry name" value="Radical_SAM"/>
    <property type="match status" value="1"/>
</dbReference>
<accession>A0A2W5ZCP5</accession>
<dbReference type="Pfam" id="PF04055">
    <property type="entry name" value="Radical_SAM"/>
    <property type="match status" value="1"/>
</dbReference>
<dbReference type="PROSITE" id="PS51918">
    <property type="entry name" value="RADICAL_SAM"/>
    <property type="match status" value="1"/>
</dbReference>
<dbReference type="InterPro" id="IPR034457">
    <property type="entry name" value="Organic_radical-activating"/>
</dbReference>
<gene>
    <name evidence="9" type="ORF">DLM65_02500</name>
    <name evidence="8" type="ORF">JF886_14810</name>
</gene>
<sequence length="413" mass="44851">MRVIAGRPDGSIEILDGYRAAARNGRELVALEIDDLLPLPEEATLTHLPGRRPVAIDSDGAAVGVAGEWLAVAAVLPVGHLRTLLPATLREPAARRLPLYGYTAVVEHDGELLCAAMRTDSFAWWQPARYGRVDLPAAVQAARAALPGNRLVDHLARCALENRCYTAQNTFHRRYEGALPASPACNADCLGCISLQSDGEVPAPQDRMRFAPTADELTALADWHLRGDDAAIVSFGQGCEGEALTRDDALVEATRRIREMHPSATIHVNTNGSKPHVLERLIDAGLNSVRISAISFNDAVFRPYYRPIGYDLDDVIACGRLMHERGGQVCLNMLTFPGVTDVDQEVDATARACESMGVDQVQWRSLNVDHDWLLDVLPALPPGAGIRAAHQRMRELLPGVEHGNFTRPVGALV</sequence>
<dbReference type="EMBL" id="JAEKNS010000146">
    <property type="protein sequence ID" value="MBJ7596098.1"/>
    <property type="molecule type" value="Genomic_DNA"/>
</dbReference>
<name>A0A2W5ZCP5_9BACT</name>
<dbReference type="EMBL" id="QHBU01000042">
    <property type="protein sequence ID" value="PZR83199.1"/>
    <property type="molecule type" value="Genomic_DNA"/>
</dbReference>
<evidence type="ECO:0000313" key="11">
    <source>
        <dbReference type="Proteomes" id="UP000606991"/>
    </source>
</evidence>
<comment type="cofactor">
    <cofactor evidence="1">
        <name>[4Fe-4S] cluster</name>
        <dbReference type="ChEBI" id="CHEBI:49883"/>
    </cofactor>
</comment>
<reference evidence="8 11" key="3">
    <citation type="submission" date="2020-10" db="EMBL/GenBank/DDBJ databases">
        <title>Ca. Dormibacterota MAGs.</title>
        <authorList>
            <person name="Montgomery K."/>
        </authorList>
    </citation>
    <scope>NUCLEOTIDE SEQUENCE [LARGE SCALE GENOMIC DNA]</scope>
    <source>
        <strain evidence="8">SC8812_S17_18</strain>
    </source>
</reference>
<dbReference type="GO" id="GO:0051539">
    <property type="term" value="F:4 iron, 4 sulfur cluster binding"/>
    <property type="evidence" value="ECO:0007669"/>
    <property type="project" value="UniProtKB-KW"/>
</dbReference>
<comment type="caution">
    <text evidence="9">The sequence shown here is derived from an EMBL/GenBank/DDBJ whole genome shotgun (WGS) entry which is preliminary data.</text>
</comment>
<dbReference type="InterPro" id="IPR013785">
    <property type="entry name" value="Aldolase_TIM"/>
</dbReference>
<proteinExistence type="predicted"/>
<dbReference type="Gene3D" id="3.20.20.70">
    <property type="entry name" value="Aldolase class I"/>
    <property type="match status" value="1"/>
</dbReference>
<keyword evidence="2" id="KW-0004">4Fe-4S</keyword>
<dbReference type="PANTHER" id="PTHR30352">
    <property type="entry name" value="PYRUVATE FORMATE-LYASE-ACTIVATING ENZYME"/>
    <property type="match status" value="1"/>
</dbReference>
<evidence type="ECO:0000313" key="9">
    <source>
        <dbReference type="EMBL" id="PZR83199.1"/>
    </source>
</evidence>
<dbReference type="SMART" id="SM00729">
    <property type="entry name" value="Elp3"/>
    <property type="match status" value="1"/>
</dbReference>
<dbReference type="InterPro" id="IPR007197">
    <property type="entry name" value="rSAM"/>
</dbReference>
<keyword evidence="3" id="KW-0949">S-adenosyl-L-methionine</keyword>
<dbReference type="InterPro" id="IPR006638">
    <property type="entry name" value="Elp3/MiaA/NifB-like_rSAM"/>
</dbReference>
<dbReference type="SUPFAM" id="SSF102114">
    <property type="entry name" value="Radical SAM enzymes"/>
    <property type="match status" value="1"/>
</dbReference>
<keyword evidence="6" id="KW-0411">Iron-sulfur</keyword>
<evidence type="ECO:0000256" key="2">
    <source>
        <dbReference type="ARBA" id="ARBA00022485"/>
    </source>
</evidence>
<organism evidence="9 10">
    <name type="scientific">Candidatus Aeolococcus gillhamiae</name>
    <dbReference type="NCBI Taxonomy" id="3127015"/>
    <lineage>
        <taxon>Bacteria</taxon>
        <taxon>Bacillati</taxon>
        <taxon>Candidatus Dormiibacterota</taxon>
        <taxon>Candidatus Dormibacteria</taxon>
        <taxon>Candidatus Aeolococcales</taxon>
        <taxon>Candidatus Aeolococcaceae</taxon>
        <taxon>Candidatus Aeolococcus</taxon>
    </lineage>
</organism>
<dbReference type="Proteomes" id="UP000606991">
    <property type="component" value="Unassembled WGS sequence"/>
</dbReference>
<evidence type="ECO:0000256" key="5">
    <source>
        <dbReference type="ARBA" id="ARBA00023004"/>
    </source>
</evidence>
<dbReference type="PANTHER" id="PTHR30352:SF5">
    <property type="entry name" value="PYRUVATE FORMATE-LYASE 1-ACTIVATING ENZYME"/>
    <property type="match status" value="1"/>
</dbReference>
<evidence type="ECO:0000256" key="6">
    <source>
        <dbReference type="ARBA" id="ARBA00023014"/>
    </source>
</evidence>
<dbReference type="SFLD" id="SFLDS00029">
    <property type="entry name" value="Radical_SAM"/>
    <property type="match status" value="1"/>
</dbReference>
<accession>A0A934K3H4</accession>
<dbReference type="AlphaFoldDB" id="A0A2W5ZCP5"/>
<evidence type="ECO:0000256" key="4">
    <source>
        <dbReference type="ARBA" id="ARBA00022723"/>
    </source>
</evidence>
<evidence type="ECO:0000256" key="3">
    <source>
        <dbReference type="ARBA" id="ARBA00022691"/>
    </source>
</evidence>
<protein>
    <submittedName>
        <fullName evidence="9">Radical SAM protein</fullName>
    </submittedName>
</protein>
<dbReference type="SFLD" id="SFLDG01109">
    <property type="entry name" value="Uncharacterised_Radical_SAM_Su"/>
    <property type="match status" value="1"/>
</dbReference>
<keyword evidence="5" id="KW-0408">Iron</keyword>
<evidence type="ECO:0000313" key="8">
    <source>
        <dbReference type="EMBL" id="MBJ7596098.1"/>
    </source>
</evidence>
<dbReference type="InterPro" id="IPR058240">
    <property type="entry name" value="rSAM_sf"/>
</dbReference>